<sequence length="1382" mass="157241">MPRARLLGKERSIVTEKALKCKGMVSVRLEVLSFPEIKTKDPTKLKSNVKRLKKAFQDEGCWRLPLPNHIPAQIDKQSLDAALRHSQRSSKELFVGPRDEYPELEFPPGYQLICLDGQSRALAAAKVLPVADRRWIVDLYAADLTEELRTILVEEYSNEDRLHPGEIYRKLRLYHLQRDLRIDNWWFEKRCWARLSAHGRRNVKQLLRHREIASACDALLDVVGLWSGWRTSTWHKILSMGVDECILYRLDLMKDFWYESVGVERNAMQKVDENSVKELEGTAPGACKADARDLYKKLKAGKIFGAFNDQDREKIWAEVCRRTKDRLVSSFFTFFEDLNWLKGPADCVKRLIPISPDDTILYALEQYVFTGVNQRTGQCLIQKPDHTFASKPGTEADQMNLGVLQLFLIAMRNHLNMPAEPKKKNLLAKPRPKKADPEVLHEFAAHAHKLGFESDEIGELTKLRTTSRAPQKESASSGSEDSNPPIRRCGIPWSCHHEQDKLSLFLEPLYAVRSGEFEEMTSSFVRRSVILAFFEKPTSLCLSEATSHPSNPTVDQGTIGKEPSPRLGQPNQQFLEQRHVEQHQGPRITQDPLQQGLQAGNTVPESENFPATQLGQQIVTREGQVESEWLSDVEMSDETEEVQHNTRWDRQGNRRLQKKKARRSSKQRKTAKKKGAVSAKKRQDIFDVGAMLLSVAEESSIQSKQQEVHREPESPSRTTQINPDGFKEGSIPMLPQNQSSTLDHNEIMEAGQPTATERQSEDQGMVQTVTENVVHETTTSDIPTLHGEVSAPNTVGPAEAERRREAQEQQTTEQTFREPEERQMMERTHDGNEGNEGQHVNQRKQDATERERGQHAAWGRIDDAQTTPPREMAQTKDSPPRDQVFLDEAEQESIDNQMRRDREESLFSPESMSPMDESTNVETAPQRRIETAPQHEANGSVNGIEGTPPMLIVDQQHELSPAQQVNAATEEVERISTAEMKDSAEREAIPTLPQSEILGRGQEKLEELGGRVSQDQEHYDEIGLEQRKRKTPDLDSGPAIEGPSQLQDLKSPPKIREPDRKRVTQINFGRLEELESLERAQEMLSPGHDRDGVRDGGELIAREDEIVPDVQEELRGDGQARYEPLSGEGNRAAVENTERNVDDRLRERENEETAARVRKKAAIKEVERRRQERLRQLKNEKPELMSEQKMNRERARDQQERQVKEDEGMRRKRTTQIDFGRLGDAVHGQPKPKESASRRPITENDAGGGPAEVVGLDSDVIATTSQQPADPPKLTMERPGPQKIRIHLKISDGRLGDEDWKSLSSHDVDPSEPADFMRFLRKYTRKDTENPWNVFAGSHMITPLTKFEDIIKDGNSTLYITREGIIDTHLHPNSPAGKRIRS</sequence>
<feature type="compositionally biased region" description="Polar residues" evidence="1">
    <location>
        <begin position="908"/>
        <end position="923"/>
    </location>
</feature>
<proteinExistence type="predicted"/>
<feature type="compositionally biased region" description="Basic and acidic residues" evidence="1">
    <location>
        <begin position="1083"/>
        <end position="1105"/>
    </location>
</feature>
<feature type="region of interest" description="Disordered" evidence="1">
    <location>
        <begin position="698"/>
        <end position="948"/>
    </location>
</feature>
<feature type="compositionally biased region" description="Basic and acidic residues" evidence="1">
    <location>
        <begin position="1231"/>
        <end position="1242"/>
    </location>
</feature>
<dbReference type="RefSeq" id="XP_013317468.1">
    <property type="nucleotide sequence ID" value="XM_013462014.1"/>
</dbReference>
<dbReference type="Proteomes" id="UP000054342">
    <property type="component" value="Unassembled WGS sequence"/>
</dbReference>
<dbReference type="GeneID" id="25327410"/>
<feature type="compositionally biased region" description="Basic and acidic residues" evidence="1">
    <location>
        <begin position="1136"/>
        <end position="1155"/>
    </location>
</feature>
<feature type="compositionally biased region" description="Basic and acidic residues" evidence="1">
    <location>
        <begin position="815"/>
        <end position="832"/>
    </location>
</feature>
<name>A0A0D2FA30_9EURO</name>
<feature type="compositionally biased region" description="Basic and acidic residues" evidence="1">
    <location>
        <begin position="641"/>
        <end position="652"/>
    </location>
</feature>
<feature type="region of interest" description="Disordered" evidence="1">
    <location>
        <begin position="543"/>
        <end position="569"/>
    </location>
</feature>
<feature type="region of interest" description="Disordered" evidence="1">
    <location>
        <begin position="633"/>
        <end position="681"/>
    </location>
</feature>
<evidence type="ECO:0000313" key="2">
    <source>
        <dbReference type="EMBL" id="KIW56884.1"/>
    </source>
</evidence>
<feature type="region of interest" description="Disordered" evidence="1">
    <location>
        <begin position="978"/>
        <end position="1062"/>
    </location>
</feature>
<evidence type="ECO:0000256" key="1">
    <source>
        <dbReference type="SAM" id="MobiDB-lite"/>
    </source>
</evidence>
<gene>
    <name evidence="2" type="ORF">PV05_05502</name>
</gene>
<dbReference type="Pfam" id="PF12520">
    <property type="entry name" value="DUF3723"/>
    <property type="match status" value="2"/>
</dbReference>
<feature type="compositionally biased region" description="Basic and acidic residues" evidence="1">
    <location>
        <begin position="978"/>
        <end position="988"/>
    </location>
</feature>
<feature type="region of interest" description="Disordered" evidence="1">
    <location>
        <begin position="1083"/>
        <end position="1254"/>
    </location>
</feature>
<feature type="compositionally biased region" description="Low complexity" evidence="1">
    <location>
        <begin position="766"/>
        <end position="779"/>
    </location>
</feature>
<accession>A0A0D2FA30</accession>
<feature type="compositionally biased region" description="Basic and acidic residues" evidence="1">
    <location>
        <begin position="1162"/>
        <end position="1209"/>
    </location>
</feature>
<organism evidence="2 3">
    <name type="scientific">Exophiala xenobiotica</name>
    <dbReference type="NCBI Taxonomy" id="348802"/>
    <lineage>
        <taxon>Eukaryota</taxon>
        <taxon>Fungi</taxon>
        <taxon>Dikarya</taxon>
        <taxon>Ascomycota</taxon>
        <taxon>Pezizomycotina</taxon>
        <taxon>Eurotiomycetes</taxon>
        <taxon>Chaetothyriomycetidae</taxon>
        <taxon>Chaetothyriales</taxon>
        <taxon>Herpotrichiellaceae</taxon>
        <taxon>Exophiala</taxon>
    </lineage>
</organism>
<feature type="compositionally biased region" description="Polar residues" evidence="1">
    <location>
        <begin position="463"/>
        <end position="482"/>
    </location>
</feature>
<dbReference type="OrthoDB" id="4113884at2759"/>
<feature type="region of interest" description="Disordered" evidence="1">
    <location>
        <begin position="462"/>
        <end position="486"/>
    </location>
</feature>
<feature type="compositionally biased region" description="Basic residues" evidence="1">
    <location>
        <begin position="653"/>
        <end position="675"/>
    </location>
</feature>
<reference evidence="2 3" key="1">
    <citation type="submission" date="2015-01" db="EMBL/GenBank/DDBJ databases">
        <title>The Genome Sequence of Exophiala xenobiotica CBS118157.</title>
        <authorList>
            <consortium name="The Broad Institute Genomics Platform"/>
            <person name="Cuomo C."/>
            <person name="de Hoog S."/>
            <person name="Gorbushina A."/>
            <person name="Stielow B."/>
            <person name="Teixiera M."/>
            <person name="Abouelleil A."/>
            <person name="Chapman S.B."/>
            <person name="Priest M."/>
            <person name="Young S.K."/>
            <person name="Wortman J."/>
            <person name="Nusbaum C."/>
            <person name="Birren B."/>
        </authorList>
    </citation>
    <scope>NUCLEOTIDE SEQUENCE [LARGE SCALE GENOMIC DNA]</scope>
    <source>
        <strain evidence="2 3">CBS 118157</strain>
    </source>
</reference>
<dbReference type="HOGENOM" id="CLU_256778_0_0_1"/>
<keyword evidence="3" id="KW-1185">Reference proteome</keyword>
<evidence type="ECO:0000313" key="3">
    <source>
        <dbReference type="Proteomes" id="UP000054342"/>
    </source>
</evidence>
<feature type="compositionally biased region" description="Basic and acidic residues" evidence="1">
    <location>
        <begin position="843"/>
        <end position="854"/>
    </location>
</feature>
<dbReference type="InterPro" id="IPR022198">
    <property type="entry name" value="DUF3723"/>
</dbReference>
<protein>
    <submittedName>
        <fullName evidence="2">Uncharacterized protein</fullName>
    </submittedName>
</protein>
<dbReference type="EMBL" id="KN847319">
    <property type="protein sequence ID" value="KIW56884.1"/>
    <property type="molecule type" value="Genomic_DNA"/>
</dbReference>
<feature type="compositionally biased region" description="Polar residues" evidence="1">
    <location>
        <begin position="543"/>
        <end position="556"/>
    </location>
</feature>
<feature type="compositionally biased region" description="Basic and acidic residues" evidence="1">
    <location>
        <begin position="1001"/>
        <end position="1026"/>
    </location>
</feature>
<feature type="region of interest" description="Disordered" evidence="1">
    <location>
        <begin position="598"/>
        <end position="618"/>
    </location>
</feature>